<dbReference type="InterPro" id="IPR051179">
    <property type="entry name" value="WD_repeat_multifunction"/>
</dbReference>
<keyword evidence="5" id="KW-1185">Reference proteome</keyword>
<protein>
    <submittedName>
        <fullName evidence="4">Uncharacterized protein</fullName>
    </submittedName>
</protein>
<keyword evidence="1" id="KW-0853">WD repeat</keyword>
<dbReference type="InterPro" id="IPR036322">
    <property type="entry name" value="WD40_repeat_dom_sf"/>
</dbReference>
<evidence type="ECO:0000256" key="1">
    <source>
        <dbReference type="ARBA" id="ARBA00022574"/>
    </source>
</evidence>
<comment type="caution">
    <text evidence="4">The sequence shown here is derived from an EMBL/GenBank/DDBJ whole genome shotgun (WGS) entry which is preliminary data.</text>
</comment>
<keyword evidence="2" id="KW-0677">Repeat</keyword>
<evidence type="ECO:0000313" key="4">
    <source>
        <dbReference type="EMBL" id="KAJ8867772.1"/>
    </source>
</evidence>
<evidence type="ECO:0000256" key="3">
    <source>
        <dbReference type="SAM" id="Phobius"/>
    </source>
</evidence>
<keyword evidence="3" id="KW-0472">Membrane</keyword>
<reference evidence="4 5" key="1">
    <citation type="submission" date="2023-02" db="EMBL/GenBank/DDBJ databases">
        <title>LHISI_Scaffold_Assembly.</title>
        <authorList>
            <person name="Stuart O.P."/>
            <person name="Cleave R."/>
            <person name="Magrath M.J.L."/>
            <person name="Mikheyev A.S."/>
        </authorList>
    </citation>
    <scope>NUCLEOTIDE SEQUENCE [LARGE SCALE GENOMIC DNA]</scope>
    <source>
        <strain evidence="4">Daus_M_001</strain>
        <tissue evidence="4">Leg muscle</tissue>
    </source>
</reference>
<proteinExistence type="predicted"/>
<organism evidence="4 5">
    <name type="scientific">Dryococelus australis</name>
    <dbReference type="NCBI Taxonomy" id="614101"/>
    <lineage>
        <taxon>Eukaryota</taxon>
        <taxon>Metazoa</taxon>
        <taxon>Ecdysozoa</taxon>
        <taxon>Arthropoda</taxon>
        <taxon>Hexapoda</taxon>
        <taxon>Insecta</taxon>
        <taxon>Pterygota</taxon>
        <taxon>Neoptera</taxon>
        <taxon>Polyneoptera</taxon>
        <taxon>Phasmatodea</taxon>
        <taxon>Verophasmatodea</taxon>
        <taxon>Anareolatae</taxon>
        <taxon>Phasmatidae</taxon>
        <taxon>Eurycanthinae</taxon>
        <taxon>Dryococelus</taxon>
    </lineage>
</organism>
<sequence>MRQAYHTASKCWLRDISAQHCQASYCTLLCATEWMKWHPGSNVLLVAVKAGEVYMWKVPSGECKVHASHGVETNCGTFMPDGRRAAIGYDNGIIRILDLKTMAVLHEVSTGLSGAIRSISCHDNNSLLAACCGEFVTMVNAQTGQINNGASISRMTRNCQAGFMLPDIVEQLGAVQSGAPPDPSVKLPSSLCRSDTHQGEPGSIPCWVTPGFSQVGILLKDAAGRQVFLGISCFPHLCILALLYSHLISHSLALKTSLRAVQICHLSSTSAYFFQSSGTGGTKLQHASRGDKMVISSLGPQGIVPNSEVNCDVETALEVVEFNHDPSLQLAITADLQGNIIGWDVSKQALRGGGAVRILIIDHNSSLKRQGIALWYSQHSFSWCDVTASSRQMWANACTSVFVFPTCIGTVTWCDMRDWLATSSYVSLRGEVFTNSNEHGDLALVLSVSQCTLSFLPSQSVKRGNSHLPRAQDVGTLQQVAWRGNSPAASPSPPAPGGHSGVVIRLLPSHFGELGSISGEVIPRFLHVGIVPDNAAGRRVFSGTSRFFCPFISTLLHTCLASPSAFKTSVLRATQIPLLPAATRYRVEQNSGTVKIICLKNNPVFFTASLQGCIHMYSSLNGEALDELMGHRDSILDFVCSVLMRVLIPSEVDWVTLLQCNNVWVVFCLAGRGSAHVRKPGRKLTLRRIGK</sequence>
<dbReference type="SUPFAM" id="SSF50978">
    <property type="entry name" value="WD40 repeat-like"/>
    <property type="match status" value="1"/>
</dbReference>
<dbReference type="PANTHER" id="PTHR19857:SF8">
    <property type="entry name" value="ANGIO-ASSOCIATED MIGRATORY CELL PROTEIN"/>
    <property type="match status" value="1"/>
</dbReference>
<keyword evidence="3" id="KW-0812">Transmembrane</keyword>
<dbReference type="Gene3D" id="2.130.10.10">
    <property type="entry name" value="YVTN repeat-like/Quinoprotein amine dehydrogenase"/>
    <property type="match status" value="2"/>
</dbReference>
<gene>
    <name evidence="4" type="ORF">PR048_031575</name>
</gene>
<evidence type="ECO:0000313" key="5">
    <source>
        <dbReference type="Proteomes" id="UP001159363"/>
    </source>
</evidence>
<feature type="transmembrane region" description="Helical" evidence="3">
    <location>
        <begin position="227"/>
        <end position="247"/>
    </location>
</feature>
<accession>A0ABQ9G5N2</accession>
<dbReference type="Proteomes" id="UP001159363">
    <property type="component" value="Chromosome 14"/>
</dbReference>
<keyword evidence="3" id="KW-1133">Transmembrane helix</keyword>
<dbReference type="PANTHER" id="PTHR19857">
    <property type="entry name" value="MITOCHONDRIAL DIVISION PROTEIN 1-RELATED"/>
    <property type="match status" value="1"/>
</dbReference>
<name>A0ABQ9G5N2_9NEOP</name>
<dbReference type="InterPro" id="IPR015943">
    <property type="entry name" value="WD40/YVTN_repeat-like_dom_sf"/>
</dbReference>
<dbReference type="EMBL" id="JARBHB010000015">
    <property type="protein sequence ID" value="KAJ8867772.1"/>
    <property type="molecule type" value="Genomic_DNA"/>
</dbReference>
<evidence type="ECO:0000256" key="2">
    <source>
        <dbReference type="ARBA" id="ARBA00022737"/>
    </source>
</evidence>